<protein>
    <submittedName>
        <fullName evidence="2">Uncharacterized protein</fullName>
    </submittedName>
</protein>
<comment type="caution">
    <text evidence="2">The sequence shown here is derived from an EMBL/GenBank/DDBJ whole genome shotgun (WGS) entry which is preliminary data.</text>
</comment>
<organism evidence="2 3">
    <name type="scientific">Durusdinium trenchii</name>
    <dbReference type="NCBI Taxonomy" id="1381693"/>
    <lineage>
        <taxon>Eukaryota</taxon>
        <taxon>Sar</taxon>
        <taxon>Alveolata</taxon>
        <taxon>Dinophyceae</taxon>
        <taxon>Suessiales</taxon>
        <taxon>Symbiodiniaceae</taxon>
        <taxon>Durusdinium</taxon>
    </lineage>
</organism>
<evidence type="ECO:0000256" key="1">
    <source>
        <dbReference type="SAM" id="MobiDB-lite"/>
    </source>
</evidence>
<dbReference type="EMBL" id="CAXAMN010010535">
    <property type="protein sequence ID" value="CAK9031992.1"/>
    <property type="molecule type" value="Genomic_DNA"/>
</dbReference>
<accession>A0ABP0KYK4</accession>
<keyword evidence="3" id="KW-1185">Reference proteome</keyword>
<proteinExistence type="predicted"/>
<reference evidence="2 3" key="1">
    <citation type="submission" date="2024-02" db="EMBL/GenBank/DDBJ databases">
        <authorList>
            <person name="Chen Y."/>
            <person name="Shah S."/>
            <person name="Dougan E. K."/>
            <person name="Thang M."/>
            <person name="Chan C."/>
        </authorList>
    </citation>
    <scope>NUCLEOTIDE SEQUENCE [LARGE SCALE GENOMIC DNA]</scope>
</reference>
<name>A0ABP0KYK4_9DINO</name>
<gene>
    <name evidence="2" type="ORF">CCMP2556_LOCUS18502</name>
</gene>
<dbReference type="Proteomes" id="UP001642484">
    <property type="component" value="Unassembled WGS sequence"/>
</dbReference>
<evidence type="ECO:0000313" key="3">
    <source>
        <dbReference type="Proteomes" id="UP001642484"/>
    </source>
</evidence>
<feature type="region of interest" description="Disordered" evidence="1">
    <location>
        <begin position="169"/>
        <end position="193"/>
    </location>
</feature>
<evidence type="ECO:0000313" key="2">
    <source>
        <dbReference type="EMBL" id="CAK9031992.1"/>
    </source>
</evidence>
<sequence>MADEVPGAEEWQKVYVPAHLRPPAGKTIMQRSSSDPKGLLRTTCGLSMSPFLTSTAVRVAPTRALEELRRDHIEGYRGFIPGVKAETVHGARSSVIDHIASDIRPLEFRPPQSYEWNRPRDPAQSLRSHADCEIWRTWQQDPKYNWMGGERPKDCGPGIAAYTGHRHLKQSRPKLQEDEAHSLPPGQHLRLPRQMPLGLARTSEDWDPHPVDVIRPQMPGYRAFLPGRKLMA</sequence>